<accession>A0ABQ6C7I8</accession>
<proteinExistence type="predicted"/>
<keyword evidence="1" id="KW-0812">Transmembrane</keyword>
<name>A0ABQ6C7I8_9BURK</name>
<comment type="caution">
    <text evidence="2">The sequence shown here is derived from an EMBL/GenBank/DDBJ whole genome shotgun (WGS) entry which is preliminary data.</text>
</comment>
<keyword evidence="1" id="KW-1133">Transmembrane helix</keyword>
<evidence type="ECO:0000313" key="2">
    <source>
        <dbReference type="EMBL" id="GLS14954.1"/>
    </source>
</evidence>
<keyword evidence="3" id="KW-1185">Reference proteome</keyword>
<reference evidence="3" key="1">
    <citation type="journal article" date="2019" name="Int. J. Syst. Evol. Microbiol.">
        <title>The Global Catalogue of Microorganisms (GCM) 10K type strain sequencing project: providing services to taxonomists for standard genome sequencing and annotation.</title>
        <authorList>
            <consortium name="The Broad Institute Genomics Platform"/>
            <consortium name="The Broad Institute Genome Sequencing Center for Infectious Disease"/>
            <person name="Wu L."/>
            <person name="Ma J."/>
        </authorList>
    </citation>
    <scope>NUCLEOTIDE SEQUENCE [LARGE SCALE GENOMIC DNA]</scope>
    <source>
        <strain evidence="3">NBRC 109341</strain>
    </source>
</reference>
<evidence type="ECO:0000256" key="1">
    <source>
        <dbReference type="SAM" id="Phobius"/>
    </source>
</evidence>
<evidence type="ECO:0008006" key="4">
    <source>
        <dbReference type="Google" id="ProtNLM"/>
    </source>
</evidence>
<dbReference type="RefSeq" id="WP_284307982.1">
    <property type="nucleotide sequence ID" value="NZ_BSPB01000018.1"/>
</dbReference>
<protein>
    <recommendedName>
        <fullName evidence="4">DUF3311 domain-containing protein</fullName>
    </recommendedName>
</protein>
<feature type="transmembrane region" description="Helical" evidence="1">
    <location>
        <begin position="6"/>
        <end position="28"/>
    </location>
</feature>
<dbReference type="EMBL" id="BSPB01000018">
    <property type="protein sequence ID" value="GLS14954.1"/>
    <property type="molecule type" value="Genomic_DNA"/>
</dbReference>
<keyword evidence="1" id="KW-0472">Membrane</keyword>
<feature type="transmembrane region" description="Helical" evidence="1">
    <location>
        <begin position="40"/>
        <end position="60"/>
    </location>
</feature>
<organism evidence="2 3">
    <name type="scientific">Hydrogenophaga electricum</name>
    <dbReference type="NCBI Taxonomy" id="1230953"/>
    <lineage>
        <taxon>Bacteria</taxon>
        <taxon>Pseudomonadati</taxon>
        <taxon>Pseudomonadota</taxon>
        <taxon>Betaproteobacteria</taxon>
        <taxon>Burkholderiales</taxon>
        <taxon>Comamonadaceae</taxon>
        <taxon>Hydrogenophaga</taxon>
    </lineage>
</organism>
<sequence length="72" mass="7851">MFDGLVAQRLVALFLAGMVLLNFPLLALWDRDATWGGLPLFPLALFAIWTGLIAGLAWVVERGQADAPEPDE</sequence>
<gene>
    <name evidence="2" type="ORF">GCM10007935_23870</name>
</gene>
<dbReference type="Proteomes" id="UP001156903">
    <property type="component" value="Unassembled WGS sequence"/>
</dbReference>
<evidence type="ECO:0000313" key="3">
    <source>
        <dbReference type="Proteomes" id="UP001156903"/>
    </source>
</evidence>